<dbReference type="InterPro" id="IPR000782">
    <property type="entry name" value="FAS1_domain"/>
</dbReference>
<dbReference type="RefSeq" id="WP_075082285.1">
    <property type="nucleotide sequence ID" value="NZ_CP042912.1"/>
</dbReference>
<evidence type="ECO:0000256" key="1">
    <source>
        <dbReference type="SAM" id="SignalP"/>
    </source>
</evidence>
<dbReference type="Gene3D" id="2.30.180.10">
    <property type="entry name" value="FAS1 domain"/>
    <property type="match status" value="2"/>
</dbReference>
<dbReference type="KEGG" id="mff:MFFC18_20460"/>
<feature type="domain" description="FAS1" evidence="2">
    <location>
        <begin position="28"/>
        <end position="160"/>
    </location>
</feature>
<feature type="signal peptide" evidence="1">
    <location>
        <begin position="1"/>
        <end position="26"/>
    </location>
</feature>
<dbReference type="InterPro" id="IPR050904">
    <property type="entry name" value="Adhesion/Biosynth-related"/>
</dbReference>
<gene>
    <name evidence="3" type="ORF">MFFC18_20460</name>
</gene>
<dbReference type="PANTHER" id="PTHR10900:SF77">
    <property type="entry name" value="FI19380P1"/>
    <property type="match status" value="1"/>
</dbReference>
<dbReference type="EMBL" id="CP042912">
    <property type="protein sequence ID" value="QEG22185.1"/>
    <property type="molecule type" value="Genomic_DNA"/>
</dbReference>
<dbReference type="SMART" id="SM00554">
    <property type="entry name" value="FAS1"/>
    <property type="match status" value="2"/>
</dbReference>
<protein>
    <submittedName>
        <fullName evidence="3">Immunogenic protein MPT70</fullName>
    </submittedName>
</protein>
<feature type="chain" id="PRO_5022981119" evidence="1">
    <location>
        <begin position="27"/>
        <end position="394"/>
    </location>
</feature>
<sequence length="394" mass="41577" precursor="true">MRSFAAASLIFVIASFQLANVQLANAQQKSIVETAVGAGNFNTLVAAVKAAGLVDALAGDQQLTVFAPTDEAFEKLDPVLLQSLLQPENRDQLKAILTYHVVPGRVKASDAYGLNAADSLQGQRLNLKLREELPLVNDASLVATDIECRNGIIHVVDEVLLPATKTIPEIAVEAGVFNTLVAAASAADLVDVLGGEGPFTVFAPADEAFAKLPAGTVESLLLPENKQKLADILKYHVVAGRVYDEQAVKSRSANTLLGRSVQVKFAAAGLMVNDATVTSKNVEASNGVIHIVDSVLLPPSAMSAGEALAILESAIDRGVPVYNSGHHAQCCDLYSNALNQVKDAGVDGMQNYVSTVASNAMHNASQTVNDADRAWALRRGIDSLRVRFGSAMVR</sequence>
<dbReference type="PROSITE" id="PS50213">
    <property type="entry name" value="FAS1"/>
    <property type="match status" value="2"/>
</dbReference>
<proteinExistence type="predicted"/>
<dbReference type="STRING" id="980251.GCA_001642875_03533"/>
<dbReference type="OrthoDB" id="9800666at2"/>
<dbReference type="InterPro" id="IPR036378">
    <property type="entry name" value="FAS1_dom_sf"/>
</dbReference>
<dbReference type="SUPFAM" id="SSF82153">
    <property type="entry name" value="FAS1 domain"/>
    <property type="match status" value="2"/>
</dbReference>
<dbReference type="GO" id="GO:0005615">
    <property type="term" value="C:extracellular space"/>
    <property type="evidence" value="ECO:0007669"/>
    <property type="project" value="TreeGrafter"/>
</dbReference>
<accession>A0A5B9PAD0</accession>
<evidence type="ECO:0000313" key="3">
    <source>
        <dbReference type="EMBL" id="QEG22185.1"/>
    </source>
</evidence>
<dbReference type="PANTHER" id="PTHR10900">
    <property type="entry name" value="PERIOSTIN-RELATED"/>
    <property type="match status" value="1"/>
</dbReference>
<dbReference type="FunFam" id="2.30.180.10:FF:000014">
    <property type="entry name" value="Stabilin 1"/>
    <property type="match status" value="2"/>
</dbReference>
<feature type="domain" description="FAS1" evidence="2">
    <location>
        <begin position="164"/>
        <end position="296"/>
    </location>
</feature>
<reference evidence="3 4" key="1">
    <citation type="submission" date="2019-08" db="EMBL/GenBank/DDBJ databases">
        <title>Deep-cultivation of Planctomycetes and their phenomic and genomic characterization uncovers novel biology.</title>
        <authorList>
            <person name="Wiegand S."/>
            <person name="Jogler M."/>
            <person name="Boedeker C."/>
            <person name="Pinto D."/>
            <person name="Vollmers J."/>
            <person name="Rivas-Marin E."/>
            <person name="Kohn T."/>
            <person name="Peeters S.H."/>
            <person name="Heuer A."/>
            <person name="Rast P."/>
            <person name="Oberbeckmann S."/>
            <person name="Bunk B."/>
            <person name="Jeske O."/>
            <person name="Meyerdierks A."/>
            <person name="Storesund J.E."/>
            <person name="Kallscheuer N."/>
            <person name="Luecker S."/>
            <person name="Lage O.M."/>
            <person name="Pohl T."/>
            <person name="Merkel B.J."/>
            <person name="Hornburger P."/>
            <person name="Mueller R.-W."/>
            <person name="Bruemmer F."/>
            <person name="Labrenz M."/>
            <person name="Spormann A.M."/>
            <person name="Op den Camp H."/>
            <person name="Overmann J."/>
            <person name="Amann R."/>
            <person name="Jetten M.S.M."/>
            <person name="Mascher T."/>
            <person name="Medema M.H."/>
            <person name="Devos D.P."/>
            <person name="Kaster A.-K."/>
            <person name="Ovreas L."/>
            <person name="Rohde M."/>
            <person name="Galperin M.Y."/>
            <person name="Jogler C."/>
        </authorList>
    </citation>
    <scope>NUCLEOTIDE SEQUENCE [LARGE SCALE GENOMIC DNA]</scope>
    <source>
        <strain evidence="3 4">FC18</strain>
    </source>
</reference>
<dbReference type="AlphaFoldDB" id="A0A5B9PAD0"/>
<dbReference type="Proteomes" id="UP000322214">
    <property type="component" value="Chromosome"/>
</dbReference>
<evidence type="ECO:0000259" key="2">
    <source>
        <dbReference type="PROSITE" id="PS50213"/>
    </source>
</evidence>
<keyword evidence="1" id="KW-0732">Signal</keyword>
<dbReference type="Pfam" id="PF02469">
    <property type="entry name" value="Fasciclin"/>
    <property type="match status" value="2"/>
</dbReference>
<keyword evidence="4" id="KW-1185">Reference proteome</keyword>
<name>A0A5B9PAD0_9BACT</name>
<evidence type="ECO:0000313" key="4">
    <source>
        <dbReference type="Proteomes" id="UP000322214"/>
    </source>
</evidence>
<organism evidence="3 4">
    <name type="scientific">Mariniblastus fucicola</name>
    <dbReference type="NCBI Taxonomy" id="980251"/>
    <lineage>
        <taxon>Bacteria</taxon>
        <taxon>Pseudomonadati</taxon>
        <taxon>Planctomycetota</taxon>
        <taxon>Planctomycetia</taxon>
        <taxon>Pirellulales</taxon>
        <taxon>Pirellulaceae</taxon>
        <taxon>Mariniblastus</taxon>
    </lineage>
</organism>